<organism evidence="1 2">
    <name type="scientific">Imbroritus primus</name>
    <dbReference type="NCBI Taxonomy" id="3058603"/>
    <lineage>
        <taxon>Bacteria</taxon>
        <taxon>Pseudomonadati</taxon>
        <taxon>Pseudomonadota</taxon>
        <taxon>Betaproteobacteria</taxon>
        <taxon>Burkholderiales</taxon>
        <taxon>Burkholderiaceae</taxon>
        <taxon>Imbroritus</taxon>
    </lineage>
</organism>
<accession>A0ACD3SRP8</accession>
<gene>
    <name evidence="1" type="ORF">MW7_009205</name>
</gene>
<comment type="caution">
    <text evidence="1">The sequence shown here is derived from an EMBL/GenBank/DDBJ whole genome shotgun (WGS) entry which is preliminary data.</text>
</comment>
<proteinExistence type="predicted"/>
<dbReference type="EMBL" id="AKCV02000015">
    <property type="protein sequence ID" value="TMS58866.1"/>
    <property type="molecule type" value="Genomic_DNA"/>
</dbReference>
<reference evidence="1" key="1">
    <citation type="submission" date="2019-05" db="EMBL/GenBank/DDBJ databases">
        <title>Revised genome assembly of Burkholderiaceae (previously Ralstonia) sp. PBA.</title>
        <authorList>
            <person name="Gan H.M."/>
        </authorList>
    </citation>
    <scope>NUCLEOTIDE SEQUENCE</scope>
    <source>
        <strain evidence="1">PBA</strain>
    </source>
</reference>
<dbReference type="Proteomes" id="UP000004277">
    <property type="component" value="Unassembled WGS sequence"/>
</dbReference>
<keyword evidence="2" id="KW-1185">Reference proteome</keyword>
<name>A0ACD3SRP8_9BURK</name>
<evidence type="ECO:0000313" key="2">
    <source>
        <dbReference type="Proteomes" id="UP000004277"/>
    </source>
</evidence>
<protein>
    <submittedName>
        <fullName evidence="1">Ankyrin repeat domain-containing protein</fullName>
    </submittedName>
</protein>
<sequence>MKLDSSTPTHHAIRRAPSTQAADNSIAENAGPRLRSTTFCDGSKLPATYVATLRFRPPFVSEPTAPPDTQAVVPTAQVLVDQNLFQALLGSVFDDFHAQLPLGMGDKLHHPRELQNAILAFAANIDELRPGETAHQAALSFLKNMQRNFFRSPTLHQRLRDRAILGLSAIIPRLKERESDSAEVQCIKGAQALLQSMADGIPVSINAQYQYAAGLRAIAERNMASAASSVLNHASGVIRGQPTPQLAQEAADTLTEMAAHFRRHQADGPDVSNAKNALKVLERLREGAILTASEILVRQDQIKHLREAATYADMARDLNEVLSVLSVDAQVRQLQDKLLELQQCEAIIAIQNLSLVNRRTNVLIQQDCARTLPSALSIPQLRDDYRPVQLLREASTWLANRHLANHAREISGDFAQLQEHARQSVRDGNRLGDTMLIASAISSSEELLALANRSHLSTSGSRARTLHIWCMVVRNPKLPLQEKLALTQKLYITRKMQKPERLFEKISSGSLTLNDLGVALAAAVRLPFDTERSMLIRNEARQDWENLLLSRSLPASFGDIFIQADPLVSATRVNSAMSVASDRTARQAMEAALAANIPLQPLTLMQSAAKTRKQECIALLLQEPAFTDLPQNEREALLADCLDMAISDRRTRPIDTANHAHLLPVVLQLVNAGAHAGFRDDKGQSLIHIAASSVYPRVDETTDHSDDIGRQQALIRAVVARGVDVNSADQSGKTPLALRVARLVEAQSPALADPVYNTLRACGATLDEGIRQLEIVMETLSQNQVAPSEVAESHHLLMQALIQLQETERTSVVPHI</sequence>
<evidence type="ECO:0000313" key="1">
    <source>
        <dbReference type="EMBL" id="TMS58866.1"/>
    </source>
</evidence>